<comment type="caution">
    <text evidence="1">The sequence shown here is derived from an EMBL/GenBank/DDBJ whole genome shotgun (WGS) entry which is preliminary data.</text>
</comment>
<gene>
    <name evidence="1" type="ORF">HPB49_015052</name>
</gene>
<proteinExistence type="predicted"/>
<keyword evidence="2" id="KW-1185">Reference proteome</keyword>
<reference evidence="1" key="1">
    <citation type="submission" date="2020-05" db="EMBL/GenBank/DDBJ databases">
        <title>Large-scale comparative analyses of tick genomes elucidate their genetic diversity and vector capacities.</title>
        <authorList>
            <person name="Jia N."/>
            <person name="Wang J."/>
            <person name="Shi W."/>
            <person name="Du L."/>
            <person name="Sun Y."/>
            <person name="Zhan W."/>
            <person name="Jiang J."/>
            <person name="Wang Q."/>
            <person name="Zhang B."/>
            <person name="Ji P."/>
            <person name="Sakyi L.B."/>
            <person name="Cui X."/>
            <person name="Yuan T."/>
            <person name="Jiang B."/>
            <person name="Yang W."/>
            <person name="Lam T.T.-Y."/>
            <person name="Chang Q."/>
            <person name="Ding S."/>
            <person name="Wang X."/>
            <person name="Zhu J."/>
            <person name="Ruan X."/>
            <person name="Zhao L."/>
            <person name="Wei J."/>
            <person name="Que T."/>
            <person name="Du C."/>
            <person name="Cheng J."/>
            <person name="Dai P."/>
            <person name="Han X."/>
            <person name="Huang E."/>
            <person name="Gao Y."/>
            <person name="Liu J."/>
            <person name="Shao H."/>
            <person name="Ye R."/>
            <person name="Li L."/>
            <person name="Wei W."/>
            <person name="Wang X."/>
            <person name="Wang C."/>
            <person name="Yang T."/>
            <person name="Huo Q."/>
            <person name="Li W."/>
            <person name="Guo W."/>
            <person name="Chen H."/>
            <person name="Zhou L."/>
            <person name="Ni X."/>
            <person name="Tian J."/>
            <person name="Zhou Y."/>
            <person name="Sheng Y."/>
            <person name="Liu T."/>
            <person name="Pan Y."/>
            <person name="Xia L."/>
            <person name="Li J."/>
            <person name="Zhao F."/>
            <person name="Cao W."/>
        </authorList>
    </citation>
    <scope>NUCLEOTIDE SEQUENCE</scope>
    <source>
        <strain evidence="1">Dsil-2018</strain>
    </source>
</reference>
<dbReference type="EMBL" id="CM023477">
    <property type="protein sequence ID" value="KAH7937720.1"/>
    <property type="molecule type" value="Genomic_DNA"/>
</dbReference>
<protein>
    <submittedName>
        <fullName evidence="1">Uncharacterized protein</fullName>
    </submittedName>
</protein>
<name>A0ACB8CA17_DERSI</name>
<evidence type="ECO:0000313" key="2">
    <source>
        <dbReference type="Proteomes" id="UP000821865"/>
    </source>
</evidence>
<organism evidence="1 2">
    <name type="scientific">Dermacentor silvarum</name>
    <name type="common">Tick</name>
    <dbReference type="NCBI Taxonomy" id="543639"/>
    <lineage>
        <taxon>Eukaryota</taxon>
        <taxon>Metazoa</taxon>
        <taxon>Ecdysozoa</taxon>
        <taxon>Arthropoda</taxon>
        <taxon>Chelicerata</taxon>
        <taxon>Arachnida</taxon>
        <taxon>Acari</taxon>
        <taxon>Parasitiformes</taxon>
        <taxon>Ixodida</taxon>
        <taxon>Ixodoidea</taxon>
        <taxon>Ixodidae</taxon>
        <taxon>Rhipicephalinae</taxon>
        <taxon>Dermacentor</taxon>
    </lineage>
</organism>
<evidence type="ECO:0000313" key="1">
    <source>
        <dbReference type="EMBL" id="KAH7937720.1"/>
    </source>
</evidence>
<sequence length="126" mass="14043">METWSFQLSSDDVKSSPWYFDGNKCAPWSFPSGRCPSNDSLVFTTASECSSRCSDPRYTACSAPRPVECGRKQLRFPYFADHSPGEGRVRCLRLSASVLRGHLCLDGLNRFNSSLACEDACRKLTT</sequence>
<dbReference type="Proteomes" id="UP000821865">
    <property type="component" value="Chromosome 8"/>
</dbReference>
<accession>A0ACB8CA17</accession>